<organism evidence="1">
    <name type="scientific">hydrothermal vent metagenome</name>
    <dbReference type="NCBI Taxonomy" id="652676"/>
    <lineage>
        <taxon>unclassified sequences</taxon>
        <taxon>metagenomes</taxon>
        <taxon>ecological metagenomes</taxon>
    </lineage>
</organism>
<name>A0A1W1BQL8_9ZZZZ</name>
<evidence type="ECO:0000313" key="1">
    <source>
        <dbReference type="EMBL" id="SFV55765.1"/>
    </source>
</evidence>
<evidence type="ECO:0008006" key="2">
    <source>
        <dbReference type="Google" id="ProtNLM"/>
    </source>
</evidence>
<sequence length="69" mass="7537">MPIGGVLFANAQTISSEGNDISLGDYIEPGAGLGLRFMLQKKTRTNLTLDYGFGNYQSSGLYLRLNETF</sequence>
<reference evidence="1" key="1">
    <citation type="submission" date="2016-10" db="EMBL/GenBank/DDBJ databases">
        <authorList>
            <person name="de Groot N.N."/>
        </authorList>
    </citation>
    <scope>NUCLEOTIDE SEQUENCE</scope>
</reference>
<protein>
    <recommendedName>
        <fullName evidence="2">Bacterial surface antigen (D15) domain-containing protein</fullName>
    </recommendedName>
</protein>
<proteinExistence type="predicted"/>
<dbReference type="EMBL" id="FPHF01000030">
    <property type="protein sequence ID" value="SFV55765.1"/>
    <property type="molecule type" value="Genomic_DNA"/>
</dbReference>
<dbReference type="AlphaFoldDB" id="A0A1W1BQL8"/>
<gene>
    <name evidence="1" type="ORF">MNB_SM-4-78</name>
</gene>
<accession>A0A1W1BQL8</accession>